<evidence type="ECO:0000313" key="2">
    <source>
        <dbReference type="EMBL" id="CAF4590342.1"/>
    </source>
</evidence>
<feature type="non-terminal residue" evidence="2">
    <location>
        <position position="124"/>
    </location>
</feature>
<evidence type="ECO:0000313" key="3">
    <source>
        <dbReference type="Proteomes" id="UP000663866"/>
    </source>
</evidence>
<dbReference type="Proteomes" id="UP000663866">
    <property type="component" value="Unassembled WGS sequence"/>
</dbReference>
<protein>
    <submittedName>
        <fullName evidence="2">Uncharacterized protein</fullName>
    </submittedName>
</protein>
<accession>A0A821BCD2</accession>
<feature type="region of interest" description="Disordered" evidence="1">
    <location>
        <begin position="99"/>
        <end position="124"/>
    </location>
</feature>
<sequence>LVPGITLAHETKAEGTCAEPCVPVPGITLADETKAESVAVSSDRKPTDVVNPETPVLEARVPLVTIQLPDEIKAEGSLLQPGVPVPGITLADETKAESVAVSSDRKPTDVVNPETPVPEALVPS</sequence>
<feature type="non-terminal residue" evidence="2">
    <location>
        <position position="1"/>
    </location>
</feature>
<reference evidence="2" key="1">
    <citation type="submission" date="2021-02" db="EMBL/GenBank/DDBJ databases">
        <authorList>
            <person name="Nowell W R."/>
        </authorList>
    </citation>
    <scope>NUCLEOTIDE SEQUENCE</scope>
</reference>
<name>A0A821BCD2_9BILA</name>
<dbReference type="EMBL" id="CAJOBG010070021">
    <property type="protein sequence ID" value="CAF4590342.1"/>
    <property type="molecule type" value="Genomic_DNA"/>
</dbReference>
<keyword evidence="3" id="KW-1185">Reference proteome</keyword>
<comment type="caution">
    <text evidence="2">The sequence shown here is derived from an EMBL/GenBank/DDBJ whole genome shotgun (WGS) entry which is preliminary data.</text>
</comment>
<dbReference type="AlphaFoldDB" id="A0A821BCD2"/>
<proteinExistence type="predicted"/>
<gene>
    <name evidence="2" type="ORF">OVN521_LOCUS44767</name>
</gene>
<organism evidence="2 3">
    <name type="scientific">Rotaria magnacalcarata</name>
    <dbReference type="NCBI Taxonomy" id="392030"/>
    <lineage>
        <taxon>Eukaryota</taxon>
        <taxon>Metazoa</taxon>
        <taxon>Spiralia</taxon>
        <taxon>Gnathifera</taxon>
        <taxon>Rotifera</taxon>
        <taxon>Eurotatoria</taxon>
        <taxon>Bdelloidea</taxon>
        <taxon>Philodinida</taxon>
        <taxon>Philodinidae</taxon>
        <taxon>Rotaria</taxon>
    </lineage>
</organism>
<evidence type="ECO:0000256" key="1">
    <source>
        <dbReference type="SAM" id="MobiDB-lite"/>
    </source>
</evidence>